<feature type="compositionally biased region" description="Low complexity" evidence="1">
    <location>
        <begin position="36"/>
        <end position="47"/>
    </location>
</feature>
<evidence type="ECO:0000313" key="2">
    <source>
        <dbReference type="EMBL" id="VDN25373.1"/>
    </source>
</evidence>
<dbReference type="AlphaFoldDB" id="A0A3P7MNU8"/>
<dbReference type="EMBL" id="UYRU01075042">
    <property type="protein sequence ID" value="VDN25373.1"/>
    <property type="molecule type" value="Genomic_DNA"/>
</dbReference>
<keyword evidence="3" id="KW-1185">Reference proteome</keyword>
<feature type="region of interest" description="Disordered" evidence="1">
    <location>
        <begin position="15"/>
        <end position="47"/>
    </location>
</feature>
<proteinExistence type="predicted"/>
<reference evidence="2 3" key="1">
    <citation type="submission" date="2018-11" db="EMBL/GenBank/DDBJ databases">
        <authorList>
            <consortium name="Pathogen Informatics"/>
        </authorList>
    </citation>
    <scope>NUCLEOTIDE SEQUENCE [LARGE SCALE GENOMIC DNA]</scope>
</reference>
<sequence length="47" mass="5293">MAMKAHQCPARYLSVYDSRDFPKGDDSDDEEESDSRSIISSLSEDHA</sequence>
<evidence type="ECO:0000313" key="3">
    <source>
        <dbReference type="Proteomes" id="UP000281553"/>
    </source>
</evidence>
<organism evidence="2 3">
    <name type="scientific">Dibothriocephalus latus</name>
    <name type="common">Fish tapeworm</name>
    <name type="synonym">Diphyllobothrium latum</name>
    <dbReference type="NCBI Taxonomy" id="60516"/>
    <lineage>
        <taxon>Eukaryota</taxon>
        <taxon>Metazoa</taxon>
        <taxon>Spiralia</taxon>
        <taxon>Lophotrochozoa</taxon>
        <taxon>Platyhelminthes</taxon>
        <taxon>Cestoda</taxon>
        <taxon>Eucestoda</taxon>
        <taxon>Diphyllobothriidea</taxon>
        <taxon>Diphyllobothriidae</taxon>
        <taxon>Dibothriocephalus</taxon>
    </lineage>
</organism>
<accession>A0A3P7MNU8</accession>
<name>A0A3P7MNU8_DIBLA</name>
<evidence type="ECO:0000256" key="1">
    <source>
        <dbReference type="SAM" id="MobiDB-lite"/>
    </source>
</evidence>
<protein>
    <submittedName>
        <fullName evidence="2">Uncharacterized protein</fullName>
    </submittedName>
</protein>
<dbReference type="Proteomes" id="UP000281553">
    <property type="component" value="Unassembled WGS sequence"/>
</dbReference>
<gene>
    <name evidence="2" type="ORF">DILT_LOCUS14606</name>
</gene>